<dbReference type="RefSeq" id="WP_106584658.1">
    <property type="nucleotide sequence ID" value="NZ_PYGA01000014.1"/>
</dbReference>
<reference evidence="2 3" key="1">
    <citation type="submission" date="2018-03" db="EMBL/GenBank/DDBJ databases">
        <title>Genomic Encyclopedia of Archaeal and Bacterial Type Strains, Phase II (KMG-II): from individual species to whole genera.</title>
        <authorList>
            <person name="Goeker M."/>
        </authorList>
    </citation>
    <scope>NUCLEOTIDE SEQUENCE [LARGE SCALE GENOMIC DNA]</scope>
    <source>
        <strain evidence="2 3">DSM 45312</strain>
    </source>
</reference>
<feature type="compositionally biased region" description="Polar residues" evidence="1">
    <location>
        <begin position="50"/>
        <end position="60"/>
    </location>
</feature>
<evidence type="ECO:0000256" key="1">
    <source>
        <dbReference type="SAM" id="MobiDB-lite"/>
    </source>
</evidence>
<organism evidence="2 3">
    <name type="scientific">Murinocardiopsis flavida</name>
    <dbReference type="NCBI Taxonomy" id="645275"/>
    <lineage>
        <taxon>Bacteria</taxon>
        <taxon>Bacillati</taxon>
        <taxon>Actinomycetota</taxon>
        <taxon>Actinomycetes</taxon>
        <taxon>Streptosporangiales</taxon>
        <taxon>Nocardiopsidaceae</taxon>
        <taxon>Murinocardiopsis</taxon>
    </lineage>
</organism>
<evidence type="ECO:0000313" key="2">
    <source>
        <dbReference type="EMBL" id="PSK95738.1"/>
    </source>
</evidence>
<dbReference type="Proteomes" id="UP000240542">
    <property type="component" value="Unassembled WGS sequence"/>
</dbReference>
<gene>
    <name evidence="2" type="ORF">CLV63_114171</name>
</gene>
<feature type="compositionally biased region" description="Low complexity" evidence="1">
    <location>
        <begin position="20"/>
        <end position="32"/>
    </location>
</feature>
<evidence type="ECO:0000313" key="3">
    <source>
        <dbReference type="Proteomes" id="UP000240542"/>
    </source>
</evidence>
<feature type="compositionally biased region" description="Polar residues" evidence="1">
    <location>
        <begin position="1"/>
        <end position="19"/>
    </location>
</feature>
<proteinExistence type="predicted"/>
<dbReference type="EMBL" id="PYGA01000014">
    <property type="protein sequence ID" value="PSK95738.1"/>
    <property type="molecule type" value="Genomic_DNA"/>
</dbReference>
<comment type="caution">
    <text evidence="2">The sequence shown here is derived from an EMBL/GenBank/DDBJ whole genome shotgun (WGS) entry which is preliminary data.</text>
</comment>
<name>A0A2P8DEV9_9ACTN</name>
<dbReference type="AlphaFoldDB" id="A0A2P8DEV9"/>
<feature type="region of interest" description="Disordered" evidence="1">
    <location>
        <begin position="1"/>
        <end position="60"/>
    </location>
</feature>
<keyword evidence="3" id="KW-1185">Reference proteome</keyword>
<protein>
    <submittedName>
        <fullName evidence="2">Uncharacterized protein</fullName>
    </submittedName>
</protein>
<sequence length="718" mass="77162">MSEEWATTESPRPWSSTGSEPAPEAEGPAPHAESGDERATTFDSDGPETNAPSAPETINTNYGDAENVIQAGAVFGGIHTRTQHINYLSAEWYEAGRLDSRYVEYVRTTFVPGDRERYERFTNDLAESGFGVITGAVGTGRRSAAITALAGLGLPVRPVQVEEDEGWSPHALVCDKGHGYLIDLSDIQRLGAALEQSLHSFAVRARERGSAVVVCLRTGQRTDGAIIGASALPVTAPSGMAVLRSHLSVIHPTVDADILEAHPGMVDALTTASPASAARMAELAYEAHRTGPPENTDAWISMTLAAYQNWHTQLAAWFAEHRSDGSIYERVLLAAVAMLEGAPADEVLIAASRLAERLGVEPADPTGISGLGLASSLDAVKAKVASDRTVMFTDLAYAPAVLDYLWQEHPLVREPLLDWSIRVPKSLALAWPHLVSRHWLELAERHDDFTWVTRLFLAWARSPLTARVAIAMAGHVAALPREGRDMRSALYSIAKAPRDREIALAAVRVCGAYGAVAPATALTRLKWLADQDDDLVRDEVRRTLAALADSMEIHPQMLGELVEWADDPKQRGRSAVAVEAISYLLTVRGPDGTPAILADVLSTEHRTGLPLAAHAWRRLLVPEHTRLAEAAAAAWLDPLAAGRADFGTVAGVLTAAVQGSLPRVVLASKLVDYWRSGATVDGAVNTEVILRLYEHIHAADPLAADETNGGHAGAEPRR</sequence>
<accession>A0A2P8DEV9</accession>